<dbReference type="EMBL" id="AE017042">
    <property type="protein sequence ID" value="AAS64140.1"/>
    <property type="molecule type" value="Genomic_DNA"/>
</dbReference>
<keyword evidence="2 4" id="KW-0378">Hydrolase</keyword>
<accession>Q74PB8</accession>
<sequence length="296" mass="32730">MSVLRLTGICVLNRVSMRYSLNIDEGPMAIELIAIDMDGTLLNPQHEITPRVKQAIAAARAKGVCVVLATGRPYIGVQRYLRELNMENSGDYCISNNGALVQKAATGECILQETLSFEDYLYFEALSRELGVSFQAFDFNTLYTANKDISKYTLHEVMLTGIPLKYRAVEEMDPTLRFPKVMMIDEPERLDRALAMMPAEVFERFTIMKSAPFYLEILSKRADKGTGVKMLAEHLGIAQKNVMALGDQGNDIAMVNYAGVGVAMGNAIPELKEIAQYVTGTNCEDGVATAIEKYIG</sequence>
<dbReference type="SFLD" id="SFLDS00003">
    <property type="entry name" value="Haloacid_Dehalogenase"/>
    <property type="match status" value="1"/>
</dbReference>
<dbReference type="EnsemblBacteria" id="AAS64140">
    <property type="protein sequence ID" value="AAS64140"/>
    <property type="gene ID" value="YP_4001"/>
</dbReference>
<dbReference type="SFLD" id="SFLDG01140">
    <property type="entry name" value="C2.B:_Phosphomannomutase_and_P"/>
    <property type="match status" value="1"/>
</dbReference>
<dbReference type="Proteomes" id="UP000001019">
    <property type="component" value="Chromosome"/>
</dbReference>
<dbReference type="InterPro" id="IPR006379">
    <property type="entry name" value="HAD-SF_hydro_IIB"/>
</dbReference>
<reference evidence="3 6" key="1">
    <citation type="journal article" date="2002" name="J. Bacteriol.">
        <title>Genome sequence of Yersinia pestis KIM.</title>
        <authorList>
            <person name="Deng W."/>
            <person name="Burland V."/>
            <person name="Plunkett G.III."/>
            <person name="Boutin A."/>
            <person name="Mayhew G.F."/>
            <person name="Liss P."/>
            <person name="Perna N.T."/>
            <person name="Rose D.J."/>
            <person name="Mau B."/>
            <person name="Zhou S."/>
            <person name="Schwartz D.C."/>
            <person name="Fetherston J.D."/>
            <person name="Lindler L.E."/>
            <person name="Brubaker R.R."/>
            <person name="Plana G.V."/>
            <person name="Straley S.C."/>
            <person name="McDonough K.A."/>
            <person name="Nilles M.L."/>
            <person name="Matson J.S."/>
            <person name="Blattner F.R."/>
            <person name="Perry R.D."/>
        </authorList>
    </citation>
    <scope>NUCLEOTIDE SEQUENCE [LARGE SCALE GENOMIC DNA]</scope>
    <source>
        <strain evidence="3">KIM</strain>
        <strain evidence="6">KIM10+ / Biovar Mediaevalis</strain>
    </source>
</reference>
<dbReference type="PANTHER" id="PTHR10000:SF8">
    <property type="entry name" value="HAD SUPERFAMILY HYDROLASE-LIKE, TYPE 3"/>
    <property type="match status" value="1"/>
</dbReference>
<evidence type="ECO:0000256" key="2">
    <source>
        <dbReference type="ARBA" id="ARBA00022801"/>
    </source>
</evidence>
<dbReference type="IntAct" id="Q8CZG2">
    <property type="interactions" value="2"/>
</dbReference>
<dbReference type="SUPFAM" id="SSF56784">
    <property type="entry name" value="HAD-like"/>
    <property type="match status" value="1"/>
</dbReference>
<evidence type="ECO:0000313" key="5">
    <source>
        <dbReference type="Proteomes" id="UP000001019"/>
    </source>
</evidence>
<dbReference type="EMBL" id="AE009952">
    <property type="protein sequence ID" value="AAM87651.1"/>
    <property type="molecule type" value="Genomic_DNA"/>
</dbReference>
<dbReference type="GO" id="GO:0000287">
    <property type="term" value="F:magnesium ion binding"/>
    <property type="evidence" value="ECO:0007669"/>
    <property type="project" value="UniProtKB-ARBA"/>
</dbReference>
<organism evidence="3 6">
    <name type="scientific">Yersinia pestis</name>
    <dbReference type="NCBI Taxonomy" id="632"/>
    <lineage>
        <taxon>Bacteria</taxon>
        <taxon>Pseudomonadati</taxon>
        <taxon>Pseudomonadota</taxon>
        <taxon>Gammaproteobacteria</taxon>
        <taxon>Enterobacterales</taxon>
        <taxon>Yersiniaceae</taxon>
        <taxon>Yersinia</taxon>
    </lineage>
</organism>
<dbReference type="Gene3D" id="3.30.1240.10">
    <property type="match status" value="1"/>
</dbReference>
<evidence type="ECO:0000313" key="3">
    <source>
        <dbReference type="EMBL" id="AAM87651.1"/>
    </source>
</evidence>
<dbReference type="NCBIfam" id="TIGR00099">
    <property type="entry name" value="Cof-subfamily"/>
    <property type="match status" value="1"/>
</dbReference>
<dbReference type="CDD" id="cd07516">
    <property type="entry name" value="HAD_Pase"/>
    <property type="match status" value="1"/>
</dbReference>
<dbReference type="AlphaFoldDB" id="Q8CZG2"/>
<proteinExistence type="predicted"/>
<dbReference type="KEGG" id="ypk:y4109"/>
<keyword evidence="1" id="KW-0479">Metal-binding</keyword>
<reference evidence="4" key="2">
    <citation type="submission" date="2003-04" db="EMBL/GenBank/DDBJ databases">
        <authorList>
            <person name="Song Y."/>
            <person name="Tong Z."/>
            <person name="Wang L."/>
            <person name="Han Y."/>
            <person name="Zhang J."/>
            <person name="Pei D."/>
            <person name="Wang J."/>
            <person name="Zhou D."/>
            <person name="Han Y."/>
            <person name="Pang X."/>
            <person name="Zhai J."/>
            <person name="Chen F."/>
            <person name="Qin H."/>
            <person name="Wang J."/>
            <person name="Li S."/>
            <person name="Guo Z."/>
            <person name="Ye C."/>
            <person name="Du Z."/>
            <person name="Lin W."/>
            <person name="Wang J."/>
            <person name="Yu J."/>
            <person name="Yang H."/>
            <person name="Wang J."/>
            <person name="Huang P."/>
            <person name="Yang R."/>
        </authorList>
    </citation>
    <scope>NUCLEOTIDE SEQUENCE</scope>
    <source>
        <strain evidence="4">91001</strain>
    </source>
</reference>
<dbReference type="PANTHER" id="PTHR10000">
    <property type="entry name" value="PHOSPHOSERINE PHOSPHATASE"/>
    <property type="match status" value="1"/>
</dbReference>
<dbReference type="Proteomes" id="UP000002490">
    <property type="component" value="Chromosome"/>
</dbReference>
<dbReference type="HOGENOM" id="CLU_044146_0_1_6"/>
<protein>
    <submittedName>
        <fullName evidence="4">Haloacid dehalogenase-like hydrolase</fullName>
    </submittedName>
</protein>
<reference evidence="5" key="3">
    <citation type="journal article" date="2004" name="DNA Res.">
        <title>Complete genome sequence of Yersinia pestis strain 91001, an isolate avirulent to humans.</title>
        <authorList>
            <person name="Song Y."/>
            <person name="Tong Z."/>
            <person name="Wang J."/>
            <person name="Wang L."/>
            <person name="Guo Z."/>
            <person name="Han Y."/>
            <person name="Zhang J."/>
            <person name="Pei D."/>
            <person name="Zhou D."/>
            <person name="Qin H."/>
            <person name="Pang X."/>
            <person name="Han Y."/>
            <person name="Zhai J."/>
            <person name="Li M."/>
            <person name="Cui B."/>
            <person name="Qi Z."/>
            <person name="Jin L."/>
            <person name="Dai R."/>
            <person name="Chen F."/>
            <person name="Li S."/>
            <person name="Ye C."/>
            <person name="Du Z."/>
            <person name="Lin W."/>
            <person name="Wang J."/>
            <person name="Yu J."/>
            <person name="Yang H."/>
            <person name="Wang J."/>
            <person name="Huang P."/>
            <person name="Yang R."/>
        </authorList>
    </citation>
    <scope>NUCLEOTIDE SEQUENCE [LARGE SCALE GENOMIC DNA]</scope>
    <source>
        <strain evidence="5">91001 / Biovar Mediaevalis</strain>
    </source>
</reference>
<dbReference type="GO" id="GO:0016791">
    <property type="term" value="F:phosphatase activity"/>
    <property type="evidence" value="ECO:0007669"/>
    <property type="project" value="UniProtKB-ARBA"/>
</dbReference>
<dbReference type="NCBIfam" id="TIGR01484">
    <property type="entry name" value="HAD-SF-IIB"/>
    <property type="match status" value="1"/>
</dbReference>
<reference evidence="4" key="4">
    <citation type="submission" date="2016-05" db="EMBL/GenBank/DDBJ databases">
        <title>Reannotation of Yersinia pestis strain 91001 based on omics data.</title>
        <authorList>
            <person name="Yiqing M."/>
        </authorList>
    </citation>
    <scope>NUCLEOTIDE SEQUENCE</scope>
    <source>
        <strain evidence="4">91001</strain>
    </source>
</reference>
<dbReference type="InterPro" id="IPR000150">
    <property type="entry name" value="Cof"/>
</dbReference>
<dbReference type="Gene3D" id="3.40.50.1000">
    <property type="entry name" value="HAD superfamily/HAD-like"/>
    <property type="match status" value="1"/>
</dbReference>
<name>Q8CZG2_YERPE</name>
<dbReference type="Pfam" id="PF08282">
    <property type="entry name" value="Hydrolase_3"/>
    <property type="match status" value="1"/>
</dbReference>
<evidence type="ECO:0000313" key="4">
    <source>
        <dbReference type="EMBL" id="AAS64140.1"/>
    </source>
</evidence>
<evidence type="ECO:0000256" key="1">
    <source>
        <dbReference type="ARBA" id="ARBA00022723"/>
    </source>
</evidence>
<dbReference type="PROSITE" id="PS01228">
    <property type="entry name" value="COF_1"/>
    <property type="match status" value="1"/>
</dbReference>
<dbReference type="NCBIfam" id="NF007806">
    <property type="entry name" value="PRK10513.1"/>
    <property type="match status" value="1"/>
</dbReference>
<dbReference type="SFLD" id="SFLDG01144">
    <property type="entry name" value="C2.B.4:_PGP_Like"/>
    <property type="match status" value="1"/>
</dbReference>
<evidence type="ECO:0000313" key="6">
    <source>
        <dbReference type="Proteomes" id="UP000002490"/>
    </source>
</evidence>
<accession>Q8CZG2</accession>
<gene>
    <name evidence="4" type="primary">cof4</name>
    <name evidence="3" type="ordered locus">y4109</name>
    <name evidence="4" type="ordered locus">YP_4001</name>
</gene>
<dbReference type="KEGG" id="ypm:YP_4001"/>
<dbReference type="InterPro" id="IPR036412">
    <property type="entry name" value="HAD-like_sf"/>
</dbReference>
<dbReference type="InterPro" id="IPR023214">
    <property type="entry name" value="HAD_sf"/>
</dbReference>